<proteinExistence type="predicted"/>
<dbReference type="RefSeq" id="WP_077834954.1">
    <property type="nucleotide sequence ID" value="NZ_CP096983.1"/>
</dbReference>
<dbReference type="AlphaFoldDB" id="A0A1S8LDF9"/>
<keyword evidence="2" id="KW-1185">Reference proteome</keyword>
<dbReference type="Proteomes" id="UP000190951">
    <property type="component" value="Chromosome"/>
</dbReference>
<protein>
    <submittedName>
        <fullName evidence="1">Uncharacterized protein</fullName>
    </submittedName>
</protein>
<evidence type="ECO:0000313" key="2">
    <source>
        <dbReference type="Proteomes" id="UP000190951"/>
    </source>
</evidence>
<reference evidence="1 2" key="1">
    <citation type="submission" date="2022-04" db="EMBL/GenBank/DDBJ databases">
        <title>Genome sequence of C. roseum typestrain.</title>
        <authorList>
            <person name="Poehlein A."/>
            <person name="Schoch T."/>
            <person name="Duerre P."/>
            <person name="Daniel R."/>
        </authorList>
    </citation>
    <scope>NUCLEOTIDE SEQUENCE [LARGE SCALE GENOMIC DNA]</scope>
    <source>
        <strain evidence="1 2">DSM 7320</strain>
    </source>
</reference>
<organism evidence="1 2">
    <name type="scientific">Clostridium felsineum</name>
    <dbReference type="NCBI Taxonomy" id="36839"/>
    <lineage>
        <taxon>Bacteria</taxon>
        <taxon>Bacillati</taxon>
        <taxon>Bacillota</taxon>
        <taxon>Clostridia</taxon>
        <taxon>Eubacteriales</taxon>
        <taxon>Clostridiaceae</taxon>
        <taxon>Clostridium</taxon>
    </lineage>
</organism>
<sequence>MEKVLSKIEYIFLIFIIITGHIYLIKVLKDLNISLDQLRIFFECYLVMFVVVTLSFYVIFKSAGLIDNIKENIVHSSLLFGAISGQFFLMEYFKYIIAAELSLLVTHIGIKMINFLRSSKCREIRCALKKIFK</sequence>
<dbReference type="KEGG" id="crw:CROST_016680"/>
<gene>
    <name evidence="1" type="ORF">CROST_016680</name>
</gene>
<dbReference type="STRING" id="84029.CROST_11360"/>
<accession>A0A1S8LDF9</accession>
<dbReference type="EMBL" id="CP096983">
    <property type="protein sequence ID" value="URZ10952.1"/>
    <property type="molecule type" value="Genomic_DNA"/>
</dbReference>
<evidence type="ECO:0000313" key="1">
    <source>
        <dbReference type="EMBL" id="URZ10952.1"/>
    </source>
</evidence>
<name>A0A1S8LDF9_9CLOT</name>